<reference evidence="2 3" key="1">
    <citation type="submission" date="2020-08" db="EMBL/GenBank/DDBJ databases">
        <title>Genomic Encyclopedia of Type Strains, Phase III (KMG-III): the genomes of soil and plant-associated and newly described type strains.</title>
        <authorList>
            <person name="Whitman W."/>
        </authorList>
    </citation>
    <scope>NUCLEOTIDE SEQUENCE [LARGE SCALE GENOMIC DNA]</scope>
    <source>
        <strain evidence="2 3">CECT 8075</strain>
    </source>
</reference>
<keyword evidence="3" id="KW-1185">Reference proteome</keyword>
<dbReference type="RefSeq" id="WP_184306965.1">
    <property type="nucleotide sequence ID" value="NZ_JACHXU010000018.1"/>
</dbReference>
<dbReference type="SUPFAM" id="SSF64518">
    <property type="entry name" value="Phase 1 flagellin"/>
    <property type="match status" value="1"/>
</dbReference>
<dbReference type="InterPro" id="IPR001029">
    <property type="entry name" value="Flagellin_N"/>
</dbReference>
<keyword evidence="2" id="KW-0969">Cilium</keyword>
<dbReference type="Gene3D" id="1.20.1330.10">
    <property type="entry name" value="f41 fragment of flagellin, N-terminal domain"/>
    <property type="match status" value="2"/>
</dbReference>
<dbReference type="Proteomes" id="UP000536179">
    <property type="component" value="Unassembled WGS sequence"/>
</dbReference>
<dbReference type="PANTHER" id="PTHR42792">
    <property type="entry name" value="FLAGELLIN"/>
    <property type="match status" value="1"/>
</dbReference>
<evidence type="ECO:0000313" key="2">
    <source>
        <dbReference type="EMBL" id="MBB3208803.1"/>
    </source>
</evidence>
<accession>A0A7W5E246</accession>
<keyword evidence="2" id="KW-0282">Flagellum</keyword>
<dbReference type="Pfam" id="PF00669">
    <property type="entry name" value="Flagellin_N"/>
    <property type="match status" value="1"/>
</dbReference>
<comment type="caution">
    <text evidence="2">The sequence shown here is derived from an EMBL/GenBank/DDBJ whole genome shotgun (WGS) entry which is preliminary data.</text>
</comment>
<dbReference type="PANTHER" id="PTHR42792:SF2">
    <property type="entry name" value="FLAGELLIN"/>
    <property type="match status" value="1"/>
</dbReference>
<dbReference type="AlphaFoldDB" id="A0A7W5E246"/>
<dbReference type="GO" id="GO:0009288">
    <property type="term" value="C:bacterial-type flagellum"/>
    <property type="evidence" value="ECO:0007669"/>
    <property type="project" value="InterPro"/>
</dbReference>
<proteinExistence type="predicted"/>
<dbReference type="EMBL" id="JACHXU010000018">
    <property type="protein sequence ID" value="MBB3208803.1"/>
    <property type="molecule type" value="Genomic_DNA"/>
</dbReference>
<dbReference type="InterPro" id="IPR001492">
    <property type="entry name" value="Flagellin"/>
</dbReference>
<name>A0A7W5E246_9BACT</name>
<evidence type="ECO:0000259" key="1">
    <source>
        <dbReference type="Pfam" id="PF00669"/>
    </source>
</evidence>
<evidence type="ECO:0000313" key="3">
    <source>
        <dbReference type="Proteomes" id="UP000536179"/>
    </source>
</evidence>
<dbReference type="GO" id="GO:0005198">
    <property type="term" value="F:structural molecule activity"/>
    <property type="evidence" value="ECO:0007669"/>
    <property type="project" value="InterPro"/>
</dbReference>
<protein>
    <submittedName>
        <fullName evidence="2">Flagellar hook-associated protein 3 FlgL</fullName>
    </submittedName>
</protein>
<keyword evidence="2" id="KW-0966">Cell projection</keyword>
<organism evidence="2 3">
    <name type="scientific">Aporhodopirellula rubra</name>
    <dbReference type="NCBI Taxonomy" id="980271"/>
    <lineage>
        <taxon>Bacteria</taxon>
        <taxon>Pseudomonadati</taxon>
        <taxon>Planctomycetota</taxon>
        <taxon>Planctomycetia</taxon>
        <taxon>Pirellulales</taxon>
        <taxon>Pirellulaceae</taxon>
        <taxon>Aporhodopirellula</taxon>
    </lineage>
</organism>
<gene>
    <name evidence="2" type="ORF">FHS27_004636</name>
</gene>
<feature type="domain" description="Flagellin N-terminal" evidence="1">
    <location>
        <begin position="12"/>
        <end position="145"/>
    </location>
</feature>
<sequence length="651" mass="68657">MALLPVTTNRVSTPLNNQRLLYQLNNDQLAIQHQYDQLSTGRRVLRMSDDPAAASRAIGYQRGIAYSDQLVRNANATEAFYQSTDVVLDRVDNALIEARGAAVEAAQSVLSEDQREALAMTIRQNMESIVAAGNGMFNDHQLLGGVLESGAALQFENDTVRFNGTGAVGQTKVGTGNAETFTVTGATAIGIGGTFQTGNSLNAAINDDTRLVDMRQGIGVNPGIITLSDGDNHVELDLRNAATIGDVVDVLRTVELGGRSLGVSLGADSISIQYGDSLPGTLAVIDAEGSTLAKDLGISNPMGYRSPPLVGDRLSPRVTSSTKISDLGGGAGLNLANGIVIQRGSESFTIEFDDAETIGDVLIAINRSDSAVHAELDEIQGRINLSGLISGVDYSVGENGGTAATELGIRTADADTLLSDLARGRGLSLNPSGPDLVITRPDGIDLEFDLEGAETIQDVMDLVANHPDNQDTRRVRVALNSVGNGLQLTAPTGTEPIRVSQPGLSDAGVYLGWIEEGQSEATAQTNIGVSQLTGEDYSPRDAGGAIDTLLRLEKAVRDGDISEIGRLQAQLDDDLDTSSRTRGRVGVWTQSLIETRSAIEDETVLLKSQLSDELDADLATVISELGARQAALEASMRFIGQASNLTVLNYL</sequence>